<accession>A0ABD0XHS0</accession>
<dbReference type="Pfam" id="PF21177">
    <property type="entry name" value="LIF-R_Ig-like"/>
    <property type="match status" value="1"/>
</dbReference>
<dbReference type="Gene3D" id="2.60.40.10">
    <property type="entry name" value="Immunoglobulins"/>
    <property type="match status" value="7"/>
</dbReference>
<dbReference type="Pfam" id="PF17971">
    <property type="entry name" value="LIFR_D2"/>
    <property type="match status" value="1"/>
</dbReference>
<proteinExistence type="inferred from homology"/>
<keyword evidence="3 11" id="KW-0812">Transmembrane</keyword>
<dbReference type="PANTHER" id="PTHR48423">
    <property type="entry name" value="INTERLEUKIN-27 RECEPTOR SUBUNIT ALPHA"/>
    <property type="match status" value="1"/>
</dbReference>
<dbReference type="GO" id="GO:0005886">
    <property type="term" value="C:plasma membrane"/>
    <property type="evidence" value="ECO:0007669"/>
    <property type="project" value="UniProtKB-ARBA"/>
</dbReference>
<evidence type="ECO:0000256" key="1">
    <source>
        <dbReference type="ARBA" id="ARBA00004479"/>
    </source>
</evidence>
<evidence type="ECO:0000259" key="13">
    <source>
        <dbReference type="PROSITE" id="PS50853"/>
    </source>
</evidence>
<dbReference type="InterPro" id="IPR040817">
    <property type="entry name" value="LIFR_D2"/>
</dbReference>
<evidence type="ECO:0000256" key="9">
    <source>
        <dbReference type="ARBA" id="ARBA00023180"/>
    </source>
</evidence>
<evidence type="ECO:0000256" key="8">
    <source>
        <dbReference type="ARBA" id="ARBA00023170"/>
    </source>
</evidence>
<comment type="similarity">
    <text evidence="2">Belongs to the type I cytokine receptor family. Type 2 subfamily.</text>
</comment>
<keyword evidence="7 11" id="KW-0472">Membrane</keyword>
<protein>
    <recommendedName>
        <fullName evidence="13">Fibronectin type-III domain-containing protein</fullName>
    </recommendedName>
</protein>
<keyword evidence="8" id="KW-0675">Receptor</keyword>
<evidence type="ECO:0000313" key="15">
    <source>
        <dbReference type="Proteomes" id="UP001557470"/>
    </source>
</evidence>
<sequence>MQTWLFCVLLLSLRASDSQATGLARPQHLSLNANKVPQQLLVTWEGSQATSFDVEILYTELMEMVMNATVFVQVDENSGKHQWNWTSPVPLECTSLSVKVRSRDGNDVSEWSAQQILPGMDMPKYTHAQMYTDGRIVPVGSNLTLCCIVGEGEQFGQLWDNYTVMPSTMLSRRSYATTRTNKHLSISAGDNVVCTNKKNEIISGAVVFVGYPPQPSDLVCETHDLVSVNCTWKQGRATNLYGKTRQTYYTLNGRDCPIQNNQMQCVWSSWEGNWTLVAQNPLGLFLLTDEAKMDDRVRPVAPKDLTTPVVHGWNVSLGWHWDYKRYESLNLSCQVELTSRWETRNRTYTGLGLKSVVLTDLEPDEEYIVRVRCANFWKWGEWSMLLEFKTKMDRPEAPDIWLWMNSANLCYVLWKPLTKRESHGQISGYDVTVWGSKENVLQTFNLPQSVNSLPINVTDPGSKVMVTALNPAGASFPATIVVPRHQQEETMVSTVAFNESGFPLSWEAHANASCGYVVEWYNTDCTQECNVDWTRVAPDNTYTVVKSSNFLAGVRYTLSVYTCSSESPLLFKRWHGYMQEMAPSMSVPKLLLDQKGSKIQMTWDQIPLKHQRGFILGYHIYQTHNSSLTLLANITDPQITNHTVRHLDPGSYKFTIKAYTSAGEDQGTTASISLKPYTDWLILLILVSLGVMTCMITSVTILCYRKRKWVKEAFYPEIPEPKLPGDWSRKSGPLDVKASPPSVLLVENPQWEFSKALVTVPEEDEDEDVDSDAPLELRYYNHVVDGSSSSERRPNALDSSTSSFGSMDSERTDVTYTGIQTSPMPIQPQHDAPSLGQCVGGGYRPQMQSASCPEEVQTGPEETPIVGSFGGYQPQCSWKKDSPDADGDLDQGCMGSPTSVNSSQFLLPIDTSSEEGKEHLSSATTWFQSLLTGKP</sequence>
<reference evidence="14 15" key="1">
    <citation type="submission" date="2024-06" db="EMBL/GenBank/DDBJ databases">
        <authorList>
            <person name="Pan Q."/>
            <person name="Wen M."/>
            <person name="Jouanno E."/>
            <person name="Zahm M."/>
            <person name="Klopp C."/>
            <person name="Cabau C."/>
            <person name="Louis A."/>
            <person name="Berthelot C."/>
            <person name="Parey E."/>
            <person name="Roest Crollius H."/>
            <person name="Montfort J."/>
            <person name="Robinson-Rechavi M."/>
            <person name="Bouchez O."/>
            <person name="Lampietro C."/>
            <person name="Lopez Roques C."/>
            <person name="Donnadieu C."/>
            <person name="Postlethwait J."/>
            <person name="Bobe J."/>
            <person name="Verreycken H."/>
            <person name="Guiguen Y."/>
        </authorList>
    </citation>
    <scope>NUCLEOTIDE SEQUENCE [LARGE SCALE GENOMIC DNA]</scope>
    <source>
        <strain evidence="14">Up_M1</strain>
        <tissue evidence="14">Testis</tissue>
    </source>
</reference>
<feature type="domain" description="Fibronectin type-III" evidence="13">
    <location>
        <begin position="301"/>
        <end position="393"/>
    </location>
</feature>
<feature type="transmembrane region" description="Helical" evidence="11">
    <location>
        <begin position="680"/>
        <end position="704"/>
    </location>
</feature>
<evidence type="ECO:0000313" key="14">
    <source>
        <dbReference type="EMBL" id="KAL0979833.1"/>
    </source>
</evidence>
<keyword evidence="9" id="KW-0325">Glycoprotein</keyword>
<dbReference type="Pfam" id="PF25552">
    <property type="entry name" value="LIFR_D4"/>
    <property type="match status" value="1"/>
</dbReference>
<dbReference type="InterPro" id="IPR003961">
    <property type="entry name" value="FN3_dom"/>
</dbReference>
<dbReference type="AlphaFoldDB" id="A0ABD0XHS0"/>
<evidence type="ECO:0000256" key="11">
    <source>
        <dbReference type="SAM" id="Phobius"/>
    </source>
</evidence>
<feature type="chain" id="PRO_5044771134" description="Fibronectin type-III domain-containing protein" evidence="12">
    <location>
        <begin position="21"/>
        <end position="935"/>
    </location>
</feature>
<evidence type="ECO:0000256" key="5">
    <source>
        <dbReference type="ARBA" id="ARBA00022737"/>
    </source>
</evidence>
<dbReference type="Proteomes" id="UP001557470">
    <property type="component" value="Unassembled WGS sequence"/>
</dbReference>
<evidence type="ECO:0000256" key="10">
    <source>
        <dbReference type="SAM" id="MobiDB-lite"/>
    </source>
</evidence>
<gene>
    <name evidence="14" type="ORF">UPYG_G00190390</name>
</gene>
<dbReference type="EMBL" id="JAGEUA010000005">
    <property type="protein sequence ID" value="KAL0979833.1"/>
    <property type="molecule type" value="Genomic_DNA"/>
</dbReference>
<dbReference type="CDD" id="cd00063">
    <property type="entry name" value="FN3"/>
    <property type="match status" value="2"/>
</dbReference>
<feature type="signal peptide" evidence="12">
    <location>
        <begin position="1"/>
        <end position="20"/>
    </location>
</feature>
<evidence type="ECO:0000256" key="4">
    <source>
        <dbReference type="ARBA" id="ARBA00022729"/>
    </source>
</evidence>
<dbReference type="InterPro" id="IPR052672">
    <property type="entry name" value="Type1_Cytokine_Rcpt_Type2"/>
</dbReference>
<comment type="subcellular location">
    <subcellularLocation>
        <location evidence="1">Membrane</location>
        <topology evidence="1">Single-pass type I membrane protein</topology>
    </subcellularLocation>
</comment>
<dbReference type="InterPro" id="IPR048497">
    <property type="entry name" value="LIF-R-like_Ig-like"/>
</dbReference>
<comment type="caution">
    <text evidence="14">The sequence shown here is derived from an EMBL/GenBank/DDBJ whole genome shotgun (WGS) entry which is preliminary data.</text>
</comment>
<keyword evidence="5" id="KW-0677">Repeat</keyword>
<evidence type="ECO:0000256" key="3">
    <source>
        <dbReference type="ARBA" id="ARBA00022692"/>
    </source>
</evidence>
<dbReference type="InterPro" id="IPR036116">
    <property type="entry name" value="FN3_sf"/>
</dbReference>
<dbReference type="SUPFAM" id="SSF49265">
    <property type="entry name" value="Fibronectin type III"/>
    <property type="match status" value="3"/>
</dbReference>
<evidence type="ECO:0000256" key="6">
    <source>
        <dbReference type="ARBA" id="ARBA00022989"/>
    </source>
</evidence>
<organism evidence="14 15">
    <name type="scientific">Umbra pygmaea</name>
    <name type="common">Eastern mudminnow</name>
    <dbReference type="NCBI Taxonomy" id="75934"/>
    <lineage>
        <taxon>Eukaryota</taxon>
        <taxon>Metazoa</taxon>
        <taxon>Chordata</taxon>
        <taxon>Craniata</taxon>
        <taxon>Vertebrata</taxon>
        <taxon>Euteleostomi</taxon>
        <taxon>Actinopterygii</taxon>
        <taxon>Neopterygii</taxon>
        <taxon>Teleostei</taxon>
        <taxon>Protacanthopterygii</taxon>
        <taxon>Esociformes</taxon>
        <taxon>Umbridae</taxon>
        <taxon>Umbra</taxon>
    </lineage>
</organism>
<keyword evidence="15" id="KW-1185">Reference proteome</keyword>
<dbReference type="PROSITE" id="PS50853">
    <property type="entry name" value="FN3"/>
    <property type="match status" value="1"/>
</dbReference>
<keyword evidence="6 11" id="KW-1133">Transmembrane helix</keyword>
<dbReference type="PANTHER" id="PTHR48423:SF1">
    <property type="entry name" value="INTERLEUKIN-27 RECEPTOR SUBUNIT ALPHA"/>
    <property type="match status" value="1"/>
</dbReference>
<dbReference type="InterPro" id="IPR013783">
    <property type="entry name" value="Ig-like_fold"/>
</dbReference>
<evidence type="ECO:0000256" key="12">
    <source>
        <dbReference type="SAM" id="SignalP"/>
    </source>
</evidence>
<name>A0ABD0XHS0_UMBPY</name>
<evidence type="ECO:0000256" key="7">
    <source>
        <dbReference type="ARBA" id="ARBA00023136"/>
    </source>
</evidence>
<feature type="region of interest" description="Disordered" evidence="10">
    <location>
        <begin position="784"/>
        <end position="809"/>
    </location>
</feature>
<evidence type="ECO:0000256" key="2">
    <source>
        <dbReference type="ARBA" id="ARBA00008921"/>
    </source>
</evidence>
<dbReference type="SMART" id="SM00060">
    <property type="entry name" value="FN3"/>
    <property type="match status" value="3"/>
</dbReference>
<keyword evidence="4 12" id="KW-0732">Signal</keyword>